<evidence type="ECO:0000256" key="11">
    <source>
        <dbReference type="ARBA" id="ARBA00023136"/>
    </source>
</evidence>
<keyword evidence="8 17" id="KW-0812">Transmembrane</keyword>
<dbReference type="Gene3D" id="1.20.120.1760">
    <property type="match status" value="1"/>
</dbReference>
<evidence type="ECO:0000256" key="8">
    <source>
        <dbReference type="ARBA" id="ARBA00022692"/>
    </source>
</evidence>
<feature type="transmembrane region" description="Helical" evidence="17">
    <location>
        <begin position="12"/>
        <end position="30"/>
    </location>
</feature>
<evidence type="ECO:0000256" key="14">
    <source>
        <dbReference type="ARBA" id="ARBA00048586"/>
    </source>
</evidence>
<keyword evidence="10" id="KW-0443">Lipid metabolism</keyword>
<dbReference type="InterPro" id="IPR048254">
    <property type="entry name" value="CDP_ALCOHOL_P_TRANSF_CS"/>
</dbReference>
<dbReference type="PANTHER" id="PTHR14269:SF11">
    <property type="entry name" value="CDP-DIACYLGLYCEROL--GLYCEROL-3-PHOSPHATE 3-PHOSPHATIDYLTRANSFERASE"/>
    <property type="match status" value="1"/>
</dbReference>
<accession>A0A2N7QGD8</accession>
<dbReference type="Proteomes" id="UP000235619">
    <property type="component" value="Unassembled WGS sequence"/>
</dbReference>
<comment type="similarity">
    <text evidence="3 16">Belongs to the CDP-alcohol phosphatidyltransferase class-I family.</text>
</comment>
<organism evidence="19 21">
    <name type="scientific">Thermodesulfobacterium geofontis</name>
    <dbReference type="NCBI Taxonomy" id="1295609"/>
    <lineage>
        <taxon>Bacteria</taxon>
        <taxon>Pseudomonadati</taxon>
        <taxon>Thermodesulfobacteriota</taxon>
        <taxon>Thermodesulfobacteria</taxon>
        <taxon>Thermodesulfobacteriales</taxon>
        <taxon>Thermodesulfobacteriaceae</taxon>
        <taxon>Thermodesulfobacterium</taxon>
    </lineage>
</organism>
<evidence type="ECO:0000313" key="18">
    <source>
        <dbReference type="EMBL" id="PMP68941.1"/>
    </source>
</evidence>
<dbReference type="Pfam" id="PF01066">
    <property type="entry name" value="CDP-OH_P_transf"/>
    <property type="match status" value="1"/>
</dbReference>
<dbReference type="EMBL" id="PNJD01000059">
    <property type="protein sequence ID" value="PMP98034.1"/>
    <property type="molecule type" value="Genomic_DNA"/>
</dbReference>
<sequence>MYSLITPNRLTLLRIFLSPFPCLLLLSESYSGKISALIAGFLLGITDYLDGILARKHKKVTTIGAILDPIADKIFVSSVYLVLVYLNYFSFLPVFLIILREILVSFLRSWFPDKIKISKIAKLKTLFQMSFAGLAVFLYVHLPSYISLINYFLWIIAVFSYISATPYFCKVWYKVKEFKKNLKNFFKSLISLIYPLGLLLTFPLAKNLFWINITALSFFFIKRGLVKGSPKWAYEKIWISLFIVMMLILEYMYSKSLFLSLWLILILSFVKDGLKSLKFMWRVLKLQ</sequence>
<keyword evidence="11 17" id="KW-0472">Membrane</keyword>
<evidence type="ECO:0000256" key="4">
    <source>
        <dbReference type="ARBA" id="ARBA00013170"/>
    </source>
</evidence>
<dbReference type="EC" id="2.7.8.5" evidence="4 15"/>
<feature type="transmembrane region" description="Helical" evidence="17">
    <location>
        <begin position="237"/>
        <end position="253"/>
    </location>
</feature>
<keyword evidence="13" id="KW-1208">Phospholipid metabolism</keyword>
<evidence type="ECO:0000256" key="7">
    <source>
        <dbReference type="ARBA" id="ARBA00022679"/>
    </source>
</evidence>
<name>A0A2N7QGD8_9BACT</name>
<dbReference type="InterPro" id="IPR004570">
    <property type="entry name" value="Phosphatidylglycerol_P_synth"/>
</dbReference>
<comment type="pathway">
    <text evidence="2">Phospholipid metabolism; phosphatidylglycerol biosynthesis; phosphatidylglycerol from CDP-diacylglycerol: step 1/2.</text>
</comment>
<dbReference type="AlphaFoldDB" id="A0A2N7QGD8"/>
<evidence type="ECO:0000313" key="19">
    <source>
        <dbReference type="EMBL" id="PMP98034.1"/>
    </source>
</evidence>
<evidence type="ECO:0000256" key="15">
    <source>
        <dbReference type="NCBIfam" id="TIGR00560"/>
    </source>
</evidence>
<comment type="catalytic activity">
    <reaction evidence="14">
        <text>a CDP-1,2-diacyl-sn-glycerol + sn-glycerol 3-phosphate = a 1,2-diacyl-sn-glycero-3-phospho-(1'-sn-glycero-3'-phosphate) + CMP + H(+)</text>
        <dbReference type="Rhea" id="RHEA:12593"/>
        <dbReference type="ChEBI" id="CHEBI:15378"/>
        <dbReference type="ChEBI" id="CHEBI:57597"/>
        <dbReference type="ChEBI" id="CHEBI:58332"/>
        <dbReference type="ChEBI" id="CHEBI:60110"/>
        <dbReference type="ChEBI" id="CHEBI:60377"/>
        <dbReference type="EC" id="2.7.8.5"/>
    </reaction>
</comment>
<feature type="transmembrane region" description="Helical" evidence="17">
    <location>
        <begin position="148"/>
        <end position="173"/>
    </location>
</feature>
<keyword evidence="6" id="KW-0444">Lipid biosynthesis</keyword>
<evidence type="ECO:0000313" key="20">
    <source>
        <dbReference type="Proteomes" id="UP000235460"/>
    </source>
</evidence>
<keyword evidence="9 17" id="KW-1133">Transmembrane helix</keyword>
<evidence type="ECO:0000256" key="2">
    <source>
        <dbReference type="ARBA" id="ARBA00005042"/>
    </source>
</evidence>
<keyword evidence="12" id="KW-0594">Phospholipid biosynthesis</keyword>
<evidence type="ECO:0000256" key="12">
    <source>
        <dbReference type="ARBA" id="ARBA00023209"/>
    </source>
</evidence>
<evidence type="ECO:0000256" key="9">
    <source>
        <dbReference type="ARBA" id="ARBA00022989"/>
    </source>
</evidence>
<evidence type="ECO:0000313" key="21">
    <source>
        <dbReference type="Proteomes" id="UP000235619"/>
    </source>
</evidence>
<evidence type="ECO:0000256" key="3">
    <source>
        <dbReference type="ARBA" id="ARBA00010441"/>
    </source>
</evidence>
<proteinExistence type="inferred from homology"/>
<evidence type="ECO:0000256" key="1">
    <source>
        <dbReference type="ARBA" id="ARBA00004141"/>
    </source>
</evidence>
<dbReference type="GO" id="GO:0046474">
    <property type="term" value="P:glycerophospholipid biosynthetic process"/>
    <property type="evidence" value="ECO:0007669"/>
    <property type="project" value="TreeGrafter"/>
</dbReference>
<dbReference type="NCBIfam" id="TIGR00560">
    <property type="entry name" value="pgsA"/>
    <property type="match status" value="1"/>
</dbReference>
<protein>
    <recommendedName>
        <fullName evidence="5 15">CDP-diacylglycerol--glycerol-3-phosphate 3-phosphatidyltransferase</fullName>
        <ecNumber evidence="4 15">2.7.8.5</ecNumber>
    </recommendedName>
</protein>
<dbReference type="PANTHER" id="PTHR14269">
    <property type="entry name" value="CDP-DIACYLGLYCEROL--GLYCEROL-3-PHOSPHATE 3-PHOSPHATIDYLTRANSFERASE-RELATED"/>
    <property type="match status" value="1"/>
</dbReference>
<dbReference type="GO" id="GO:0016020">
    <property type="term" value="C:membrane"/>
    <property type="evidence" value="ECO:0007669"/>
    <property type="project" value="UniProtKB-SubCell"/>
</dbReference>
<reference evidence="20 21" key="1">
    <citation type="submission" date="2018-01" db="EMBL/GenBank/DDBJ databases">
        <title>Metagenomic assembled genomes from two thermal pools in the Uzon Caldera, Kamchatka, Russia.</title>
        <authorList>
            <person name="Wilkins L."/>
            <person name="Ettinger C."/>
        </authorList>
    </citation>
    <scope>NUCLEOTIDE SEQUENCE [LARGE SCALE GENOMIC DNA]</scope>
    <source>
        <strain evidence="19">ARK-04</strain>
        <strain evidence="18">ZAV-08</strain>
    </source>
</reference>
<feature type="transmembrane region" description="Helical" evidence="17">
    <location>
        <begin position="185"/>
        <end position="202"/>
    </location>
</feature>
<evidence type="ECO:0000256" key="6">
    <source>
        <dbReference type="ARBA" id="ARBA00022516"/>
    </source>
</evidence>
<evidence type="ECO:0000256" key="13">
    <source>
        <dbReference type="ARBA" id="ARBA00023264"/>
    </source>
</evidence>
<comment type="subcellular location">
    <subcellularLocation>
        <location evidence="1">Membrane</location>
        <topology evidence="1">Multi-pass membrane protein</topology>
    </subcellularLocation>
</comment>
<dbReference type="InterPro" id="IPR050324">
    <property type="entry name" value="CDP-alcohol_PTase-I"/>
</dbReference>
<evidence type="ECO:0000256" key="17">
    <source>
        <dbReference type="SAM" id="Phobius"/>
    </source>
</evidence>
<evidence type="ECO:0000256" key="16">
    <source>
        <dbReference type="RuleBase" id="RU003750"/>
    </source>
</evidence>
<gene>
    <name evidence="19" type="primary">pgsA</name>
    <name evidence="19" type="ORF">C0169_00995</name>
    <name evidence="18" type="ORF">C0190_00775</name>
</gene>
<dbReference type="GO" id="GO:0008444">
    <property type="term" value="F:CDP-diacylglycerol-glycerol-3-phosphate 3-phosphatidyltransferase activity"/>
    <property type="evidence" value="ECO:0007669"/>
    <property type="project" value="UniProtKB-UniRule"/>
</dbReference>
<dbReference type="EMBL" id="PNIK01000010">
    <property type="protein sequence ID" value="PMP68941.1"/>
    <property type="molecule type" value="Genomic_DNA"/>
</dbReference>
<comment type="caution">
    <text evidence="19">The sequence shown here is derived from an EMBL/GenBank/DDBJ whole genome shotgun (WGS) entry which is preliminary data.</text>
</comment>
<dbReference type="InterPro" id="IPR000462">
    <property type="entry name" value="CDP-OH_P_trans"/>
</dbReference>
<evidence type="ECO:0000256" key="10">
    <source>
        <dbReference type="ARBA" id="ARBA00023098"/>
    </source>
</evidence>
<dbReference type="PROSITE" id="PS00379">
    <property type="entry name" value="CDP_ALCOHOL_P_TRANSF"/>
    <property type="match status" value="1"/>
</dbReference>
<dbReference type="Proteomes" id="UP000235460">
    <property type="component" value="Unassembled WGS sequence"/>
</dbReference>
<dbReference type="InterPro" id="IPR043130">
    <property type="entry name" value="CDP-OH_PTrfase_TM_dom"/>
</dbReference>
<keyword evidence="7 16" id="KW-0808">Transferase</keyword>
<evidence type="ECO:0000256" key="5">
    <source>
        <dbReference type="ARBA" id="ARBA00014944"/>
    </source>
</evidence>
<feature type="transmembrane region" description="Helical" evidence="17">
    <location>
        <begin position="36"/>
        <end position="54"/>
    </location>
</feature>
<feature type="transmembrane region" description="Helical" evidence="17">
    <location>
        <begin position="123"/>
        <end position="142"/>
    </location>
</feature>